<dbReference type="OrthoDB" id="3454835at2759"/>
<dbReference type="RefSeq" id="XP_013269337.1">
    <property type="nucleotide sequence ID" value="XM_013413883.1"/>
</dbReference>
<accession>A0A0D2IG04</accession>
<comment type="similarity">
    <text evidence="1">Belongs to the tpcK family.</text>
</comment>
<dbReference type="HOGENOM" id="CLU_115019_0_1_1"/>
<dbReference type="GeneID" id="25296211"/>
<dbReference type="VEuPathDB" id="FungiDB:Z518_08140"/>
<name>A0A0D2IG04_9EURO</name>
<dbReference type="Proteomes" id="UP000053617">
    <property type="component" value="Unassembled WGS sequence"/>
</dbReference>
<evidence type="ECO:0000313" key="3">
    <source>
        <dbReference type="EMBL" id="KIX02201.1"/>
    </source>
</evidence>
<evidence type="ECO:0000259" key="2">
    <source>
        <dbReference type="Pfam" id="PF07110"/>
    </source>
</evidence>
<dbReference type="EMBL" id="KN847480">
    <property type="protein sequence ID" value="KIX02201.1"/>
    <property type="molecule type" value="Genomic_DNA"/>
</dbReference>
<gene>
    <name evidence="3" type="ORF">Z518_08140</name>
</gene>
<dbReference type="InterPro" id="IPR011008">
    <property type="entry name" value="Dimeric_a/b-barrel"/>
</dbReference>
<dbReference type="GO" id="GO:0016491">
    <property type="term" value="F:oxidoreductase activity"/>
    <property type="evidence" value="ECO:0007669"/>
    <property type="project" value="InterPro"/>
</dbReference>
<dbReference type="Gene3D" id="3.30.70.100">
    <property type="match status" value="1"/>
</dbReference>
<sequence>MSLQKVDRISILCKRKPGISEDEFHNYWANHHGPLCQELLCKYGIIKYNQFHITPEYKDKLAAFGVQAPSYDGMAEFLVHRFEDMVTFFTAPEYLEKIRPDELKFVDQDTIIFLAGVDYVVVDNNKPVVHKGDSAFSDRRMKNIYPSKL</sequence>
<dbReference type="NCBIfam" id="TIGR02118">
    <property type="entry name" value="EthD family reductase"/>
    <property type="match status" value="1"/>
</dbReference>
<dbReference type="STRING" id="1442369.A0A0D2IG04"/>
<feature type="domain" description="EthD" evidence="2">
    <location>
        <begin position="16"/>
        <end position="108"/>
    </location>
</feature>
<keyword evidence="4" id="KW-1185">Reference proteome</keyword>
<reference evidence="3 4" key="1">
    <citation type="submission" date="2015-01" db="EMBL/GenBank/DDBJ databases">
        <title>The Genome Sequence of Rhinocladiella mackenzie CBS 650.93.</title>
        <authorList>
            <consortium name="The Broad Institute Genomics Platform"/>
            <person name="Cuomo C."/>
            <person name="de Hoog S."/>
            <person name="Gorbushina A."/>
            <person name="Stielow B."/>
            <person name="Teixiera M."/>
            <person name="Abouelleil A."/>
            <person name="Chapman S.B."/>
            <person name="Priest M."/>
            <person name="Young S.K."/>
            <person name="Wortman J."/>
            <person name="Nusbaum C."/>
            <person name="Birren B."/>
        </authorList>
    </citation>
    <scope>NUCLEOTIDE SEQUENCE [LARGE SCALE GENOMIC DNA]</scope>
    <source>
        <strain evidence="3 4">CBS 650.93</strain>
    </source>
</reference>
<dbReference type="Pfam" id="PF07110">
    <property type="entry name" value="EthD"/>
    <property type="match status" value="1"/>
</dbReference>
<protein>
    <recommendedName>
        <fullName evidence="2">EthD domain-containing protein</fullName>
    </recommendedName>
</protein>
<dbReference type="InterPro" id="IPR009799">
    <property type="entry name" value="EthD_dom"/>
</dbReference>
<organism evidence="3 4">
    <name type="scientific">Rhinocladiella mackenziei CBS 650.93</name>
    <dbReference type="NCBI Taxonomy" id="1442369"/>
    <lineage>
        <taxon>Eukaryota</taxon>
        <taxon>Fungi</taxon>
        <taxon>Dikarya</taxon>
        <taxon>Ascomycota</taxon>
        <taxon>Pezizomycotina</taxon>
        <taxon>Eurotiomycetes</taxon>
        <taxon>Chaetothyriomycetidae</taxon>
        <taxon>Chaetothyriales</taxon>
        <taxon>Herpotrichiellaceae</taxon>
        <taxon>Rhinocladiella</taxon>
    </lineage>
</organism>
<evidence type="ECO:0000313" key="4">
    <source>
        <dbReference type="Proteomes" id="UP000053617"/>
    </source>
</evidence>
<dbReference type="SUPFAM" id="SSF54909">
    <property type="entry name" value="Dimeric alpha+beta barrel"/>
    <property type="match status" value="1"/>
</dbReference>
<dbReference type="AlphaFoldDB" id="A0A0D2IG04"/>
<evidence type="ECO:0000256" key="1">
    <source>
        <dbReference type="ARBA" id="ARBA00005986"/>
    </source>
</evidence>
<proteinExistence type="inferred from homology"/>